<dbReference type="AlphaFoldDB" id="A0A243AEP3"/>
<gene>
    <name evidence="1" type="ORF">BK732_13470</name>
</gene>
<protein>
    <recommendedName>
        <fullName evidence="3">NERD domain-containing protein</fullName>
    </recommendedName>
</protein>
<name>A0A243AEP3_BACTU</name>
<accession>A0A243AEP3</accession>
<reference evidence="1 2" key="1">
    <citation type="submission" date="2016-10" db="EMBL/GenBank/DDBJ databases">
        <title>Comparative genomics of Bacillus thuringiensis reveals a path to pathogens against multiple invertebrate hosts.</title>
        <authorList>
            <person name="Zheng J."/>
            <person name="Gao Q."/>
            <person name="Liu H."/>
            <person name="Peng D."/>
            <person name="Ruan L."/>
            <person name="Sun M."/>
        </authorList>
    </citation>
    <scope>NUCLEOTIDE SEQUENCE [LARGE SCALE GENOMIC DNA]</scope>
    <source>
        <strain evidence="1">BGSC 4BM1</strain>
    </source>
</reference>
<proteinExistence type="predicted"/>
<sequence>MSKNQLTRNMEKLLKKFKKSLKQSDIDKASIYLKQGCEISGSTFFVVLKSNVYDMFGEDYKRVYEFLELIEKDEYICSNFSNEALDFCQNIKKIYGDFLPAYQKSRENKNQMINELLSKNKKDIKNVLYYFEQLIFQEYKRHSNEKCLEIYSQFLYDTNLLADSIELEKKQEIRCGNNNEEFVKRLIMEYGLIIEFKNNFFDLLSGRYNFSLNENCYIFESSDNNLDLVTILYEANRQQRRMISLDRRGERFTRSLFRRTSLEFLYKDFGYKVDDEIENGITIQDIYNVWDSICEFVDNINTSKSTWLRINYEGIIKKDFKKIISKEQFYKVLENYFVSNIEKVDLYLYPVQKYKSQYLILNWGTDIEFTYLLNNIVPKAIDKKFYEAELIDDLKVVKELLFKNNNEFLVYPKNIEFKDLSIEIDLMFMYDKTLFIADVKHTMKKFESISNLRKLNYTYDGIIQVDYICKFIERNKDLFIAKLKKEKNIDVPDFEEVKGFLLTNEGKFSGVHLNKNVPSLTREDFWRFFAYPVVLIQDINRLSKTGVNFIIKHWWDFSKAPSLENFLNYLADPFKDNFAFKQYTVMGEEAFYIAGKKLVYKKYKINYQELNSFSKYREKDYGVLIEQKINNMRNKGVNEWIDAFYVIDFTKKKLVSTVKDVKDINYWMELQTEFFKFDDTSNRK</sequence>
<dbReference type="EMBL" id="NFDG01000113">
    <property type="protein sequence ID" value="OTY16989.1"/>
    <property type="molecule type" value="Genomic_DNA"/>
</dbReference>
<evidence type="ECO:0000313" key="2">
    <source>
        <dbReference type="Proteomes" id="UP000194860"/>
    </source>
</evidence>
<evidence type="ECO:0008006" key="3">
    <source>
        <dbReference type="Google" id="ProtNLM"/>
    </source>
</evidence>
<evidence type="ECO:0000313" key="1">
    <source>
        <dbReference type="EMBL" id="OTY16989.1"/>
    </source>
</evidence>
<organism evidence="1 2">
    <name type="scientific">Bacillus thuringiensis serovar navarrensis</name>
    <dbReference type="NCBI Taxonomy" id="339658"/>
    <lineage>
        <taxon>Bacteria</taxon>
        <taxon>Bacillati</taxon>
        <taxon>Bacillota</taxon>
        <taxon>Bacilli</taxon>
        <taxon>Bacillales</taxon>
        <taxon>Bacillaceae</taxon>
        <taxon>Bacillus</taxon>
        <taxon>Bacillus cereus group</taxon>
    </lineage>
</organism>
<dbReference type="Proteomes" id="UP000194860">
    <property type="component" value="Unassembled WGS sequence"/>
</dbReference>
<comment type="caution">
    <text evidence="1">The sequence shown here is derived from an EMBL/GenBank/DDBJ whole genome shotgun (WGS) entry which is preliminary data.</text>
</comment>
<dbReference type="RefSeq" id="WP_088032112.1">
    <property type="nucleotide sequence ID" value="NZ_NFDG01000113.1"/>
</dbReference>